<proteinExistence type="predicted"/>
<name>A0ABV0J481_9CYAN</name>
<dbReference type="EMBL" id="JAMPKM010000002">
    <property type="protein sequence ID" value="MEP0816581.1"/>
    <property type="molecule type" value="Genomic_DNA"/>
</dbReference>
<organism evidence="2 3">
    <name type="scientific">Trichocoleus desertorum GB2-A4</name>
    <dbReference type="NCBI Taxonomy" id="2933944"/>
    <lineage>
        <taxon>Bacteria</taxon>
        <taxon>Bacillati</taxon>
        <taxon>Cyanobacteriota</taxon>
        <taxon>Cyanophyceae</taxon>
        <taxon>Leptolyngbyales</taxon>
        <taxon>Trichocoleusaceae</taxon>
        <taxon>Trichocoleus</taxon>
    </lineage>
</organism>
<accession>A0ABV0J481</accession>
<keyword evidence="3" id="KW-1185">Reference proteome</keyword>
<feature type="compositionally biased region" description="Low complexity" evidence="1">
    <location>
        <begin position="85"/>
        <end position="98"/>
    </location>
</feature>
<reference evidence="2 3" key="1">
    <citation type="submission" date="2022-04" db="EMBL/GenBank/DDBJ databases">
        <title>Positive selection, recombination, and allopatry shape intraspecific diversity of widespread and dominant cyanobacteria.</title>
        <authorList>
            <person name="Wei J."/>
            <person name="Shu W."/>
            <person name="Hu C."/>
        </authorList>
    </citation>
    <scope>NUCLEOTIDE SEQUENCE [LARGE SCALE GENOMIC DNA]</scope>
    <source>
        <strain evidence="2 3">GB2-A4</strain>
    </source>
</reference>
<evidence type="ECO:0000313" key="2">
    <source>
        <dbReference type="EMBL" id="MEP0816581.1"/>
    </source>
</evidence>
<sequence length="132" mass="14775">MDSNNLTYLLQKGLRVTLGATASLIEVLQDPQKREQNLTQLRTDLSQLAEEWDAKGAMTEQEARNFVDTILEQRQRQQAQPPYDATTQAQTNTATATPAAPPDVQLELQELTAQIAAIRTELEKLRSQNPTE</sequence>
<protein>
    <submittedName>
        <fullName evidence="2">Uncharacterized protein</fullName>
    </submittedName>
</protein>
<feature type="region of interest" description="Disordered" evidence="1">
    <location>
        <begin position="70"/>
        <end position="103"/>
    </location>
</feature>
<evidence type="ECO:0000313" key="3">
    <source>
        <dbReference type="Proteomes" id="UP001464891"/>
    </source>
</evidence>
<dbReference type="RefSeq" id="WP_190434029.1">
    <property type="nucleotide sequence ID" value="NZ_JAMPKM010000002.1"/>
</dbReference>
<dbReference type="Proteomes" id="UP001464891">
    <property type="component" value="Unassembled WGS sequence"/>
</dbReference>
<evidence type="ECO:0000256" key="1">
    <source>
        <dbReference type="SAM" id="MobiDB-lite"/>
    </source>
</evidence>
<gene>
    <name evidence="2" type="ORF">NC998_05675</name>
</gene>
<comment type="caution">
    <text evidence="2">The sequence shown here is derived from an EMBL/GenBank/DDBJ whole genome shotgun (WGS) entry which is preliminary data.</text>
</comment>